<keyword evidence="11" id="KW-1185">Reference proteome</keyword>
<evidence type="ECO:0000256" key="3">
    <source>
        <dbReference type="ARBA" id="ARBA00022741"/>
    </source>
</evidence>
<evidence type="ECO:0000259" key="9">
    <source>
        <dbReference type="PROSITE" id="PS50929"/>
    </source>
</evidence>
<dbReference type="NCBIfam" id="TIGR02868">
    <property type="entry name" value="CydC"/>
    <property type="match status" value="1"/>
</dbReference>
<evidence type="ECO:0000259" key="8">
    <source>
        <dbReference type="PROSITE" id="PS50893"/>
    </source>
</evidence>
<dbReference type="PROSITE" id="PS50893">
    <property type="entry name" value="ABC_TRANSPORTER_2"/>
    <property type="match status" value="1"/>
</dbReference>
<dbReference type="CDD" id="cd03228">
    <property type="entry name" value="ABCC_MRP_Like"/>
    <property type="match status" value="1"/>
</dbReference>
<feature type="transmembrane region" description="Helical" evidence="7">
    <location>
        <begin position="32"/>
        <end position="54"/>
    </location>
</feature>
<evidence type="ECO:0000313" key="11">
    <source>
        <dbReference type="Proteomes" id="UP000216311"/>
    </source>
</evidence>
<comment type="caution">
    <text evidence="10">The sequence shown here is derived from an EMBL/GenBank/DDBJ whole genome shotgun (WGS) entry which is preliminary data.</text>
</comment>
<comment type="subcellular location">
    <subcellularLocation>
        <location evidence="1">Cell membrane</location>
        <topology evidence="1">Multi-pass membrane protein</topology>
    </subcellularLocation>
</comment>
<gene>
    <name evidence="10" type="primary">cydC</name>
    <name evidence="10" type="ORF">CGZ93_01215</name>
</gene>
<keyword evidence="5 7" id="KW-1133">Transmembrane helix</keyword>
<feature type="domain" description="ABC transporter" evidence="8">
    <location>
        <begin position="342"/>
        <end position="530"/>
    </location>
</feature>
<name>A0A255HBQ2_9ACTN</name>
<feature type="transmembrane region" description="Helical" evidence="7">
    <location>
        <begin position="244"/>
        <end position="269"/>
    </location>
</feature>
<feature type="transmembrane region" description="Helical" evidence="7">
    <location>
        <begin position="66"/>
        <end position="83"/>
    </location>
</feature>
<dbReference type="InterPro" id="IPR039421">
    <property type="entry name" value="Type_1_exporter"/>
</dbReference>
<keyword evidence="4" id="KW-0067">ATP-binding</keyword>
<dbReference type="SUPFAM" id="SSF90123">
    <property type="entry name" value="ABC transporter transmembrane region"/>
    <property type="match status" value="1"/>
</dbReference>
<reference evidence="10 11" key="1">
    <citation type="submission" date="2017-07" db="EMBL/GenBank/DDBJ databases">
        <title>Draft whole genome sequences of clinical Proprionibacteriaceae strains.</title>
        <authorList>
            <person name="Bernier A.-M."/>
            <person name="Bernard K."/>
            <person name="Domingo M.-C."/>
        </authorList>
    </citation>
    <scope>NUCLEOTIDE SEQUENCE [LARGE SCALE GENOMIC DNA]</scope>
    <source>
        <strain evidence="10 11">NML 130396</strain>
    </source>
</reference>
<dbReference type="InterPro" id="IPR014223">
    <property type="entry name" value="ABC_CydC/D"/>
</dbReference>
<evidence type="ECO:0000256" key="7">
    <source>
        <dbReference type="SAM" id="Phobius"/>
    </source>
</evidence>
<dbReference type="InterPro" id="IPR036640">
    <property type="entry name" value="ABC1_TM_sf"/>
</dbReference>
<dbReference type="GO" id="GO:0034040">
    <property type="term" value="F:ATPase-coupled lipid transmembrane transporter activity"/>
    <property type="evidence" value="ECO:0007669"/>
    <property type="project" value="TreeGrafter"/>
</dbReference>
<dbReference type="GO" id="GO:0045454">
    <property type="term" value="P:cell redox homeostasis"/>
    <property type="evidence" value="ECO:0007669"/>
    <property type="project" value="InterPro"/>
</dbReference>
<dbReference type="PANTHER" id="PTHR24221">
    <property type="entry name" value="ATP-BINDING CASSETTE SUB-FAMILY B"/>
    <property type="match status" value="1"/>
</dbReference>
<dbReference type="PANTHER" id="PTHR24221:SF654">
    <property type="entry name" value="ATP-BINDING CASSETTE SUB-FAMILY B MEMBER 6"/>
    <property type="match status" value="1"/>
</dbReference>
<feature type="domain" description="ABC transmembrane type-1" evidence="9">
    <location>
        <begin position="31"/>
        <end position="312"/>
    </location>
</feature>
<dbReference type="OrthoDB" id="3237158at2"/>
<sequence>MSVLSTRPRGVLQLTRELASEVPRAGLRFGAALLLSLLASLSGVVLMGASGWLISRAAEHPPVLHLQVAIVVVRACGLSRAVFRYLERLVSHEVALQLQSALRIRTYAHLAATTLLGRRRGDLLIRVVSDVAAVMDLVVRVAVPFASAGLLAVAVSAAVGVLSPVAGLALLVSAVLAGWIVPRLAALASRRADAETVGLRAELAVLTRELNRSAYDLAAYGDTSRRDALLAVDARMRAAESRAAVVRGAAAGLQVLAAGAAVLVALWVGVPAVADGSLSRVNLAVLVLVPLALHEVLAPLTQAAQTLTRARTALDRVGEVLAALPIGRGDRADERPDPEPLLELDRATLGWPVGQALLTEVSLGVRPGERVALVGPSGIGKTTAAATLMGLIPPLAGSATTRGTVGYLAQDAHIFNTSVAENVRIGNRDASDDEVRTALARAGLELPLQRIVGEEGSKLSGGEARRLALARVLVGVRQCWILDEPTEHLDAETAEGLLEDLWRLTADGAVLVITHDQRLADACDRVVRLG</sequence>
<feature type="transmembrane region" description="Helical" evidence="7">
    <location>
        <begin position="149"/>
        <end position="181"/>
    </location>
</feature>
<dbReference type="GO" id="GO:0005886">
    <property type="term" value="C:plasma membrane"/>
    <property type="evidence" value="ECO:0007669"/>
    <property type="project" value="UniProtKB-SubCell"/>
</dbReference>
<dbReference type="InterPro" id="IPR003593">
    <property type="entry name" value="AAA+_ATPase"/>
</dbReference>
<evidence type="ECO:0000256" key="4">
    <source>
        <dbReference type="ARBA" id="ARBA00022840"/>
    </source>
</evidence>
<dbReference type="GO" id="GO:0140359">
    <property type="term" value="F:ABC-type transporter activity"/>
    <property type="evidence" value="ECO:0007669"/>
    <property type="project" value="InterPro"/>
</dbReference>
<dbReference type="PROSITE" id="PS50929">
    <property type="entry name" value="ABC_TM1F"/>
    <property type="match status" value="1"/>
</dbReference>
<dbReference type="GO" id="GO:0005524">
    <property type="term" value="F:ATP binding"/>
    <property type="evidence" value="ECO:0007669"/>
    <property type="project" value="UniProtKB-KW"/>
</dbReference>
<dbReference type="SUPFAM" id="SSF52540">
    <property type="entry name" value="P-loop containing nucleoside triphosphate hydrolases"/>
    <property type="match status" value="1"/>
</dbReference>
<dbReference type="RefSeq" id="WP_094362316.1">
    <property type="nucleotide sequence ID" value="NZ_NMVQ01000001.1"/>
</dbReference>
<dbReference type="Gene3D" id="1.20.1560.10">
    <property type="entry name" value="ABC transporter type 1, transmembrane domain"/>
    <property type="match status" value="1"/>
</dbReference>
<dbReference type="SMART" id="SM00382">
    <property type="entry name" value="AAA"/>
    <property type="match status" value="1"/>
</dbReference>
<accession>A0A255HBQ2</accession>
<keyword evidence="3" id="KW-0547">Nucleotide-binding</keyword>
<evidence type="ECO:0000256" key="2">
    <source>
        <dbReference type="ARBA" id="ARBA00022692"/>
    </source>
</evidence>
<dbReference type="GO" id="GO:0034775">
    <property type="term" value="P:glutathione transmembrane transport"/>
    <property type="evidence" value="ECO:0007669"/>
    <property type="project" value="InterPro"/>
</dbReference>
<dbReference type="InterPro" id="IPR017871">
    <property type="entry name" value="ABC_transporter-like_CS"/>
</dbReference>
<dbReference type="Proteomes" id="UP000216311">
    <property type="component" value="Unassembled WGS sequence"/>
</dbReference>
<evidence type="ECO:0000256" key="1">
    <source>
        <dbReference type="ARBA" id="ARBA00004651"/>
    </source>
</evidence>
<dbReference type="Gene3D" id="3.40.50.300">
    <property type="entry name" value="P-loop containing nucleotide triphosphate hydrolases"/>
    <property type="match status" value="1"/>
</dbReference>
<keyword evidence="2 7" id="KW-0812">Transmembrane</keyword>
<evidence type="ECO:0000256" key="6">
    <source>
        <dbReference type="ARBA" id="ARBA00023136"/>
    </source>
</evidence>
<evidence type="ECO:0000313" key="10">
    <source>
        <dbReference type="EMBL" id="OYO25109.1"/>
    </source>
</evidence>
<dbReference type="EMBL" id="NMVQ01000001">
    <property type="protein sequence ID" value="OYO25109.1"/>
    <property type="molecule type" value="Genomic_DNA"/>
</dbReference>
<proteinExistence type="predicted"/>
<dbReference type="Pfam" id="PF00005">
    <property type="entry name" value="ABC_tran"/>
    <property type="match status" value="1"/>
</dbReference>
<protein>
    <submittedName>
        <fullName evidence="10">Thiol reductant ABC exporter subunit CydC</fullName>
    </submittedName>
</protein>
<dbReference type="GO" id="GO:0016887">
    <property type="term" value="F:ATP hydrolysis activity"/>
    <property type="evidence" value="ECO:0007669"/>
    <property type="project" value="InterPro"/>
</dbReference>
<dbReference type="PROSITE" id="PS00211">
    <property type="entry name" value="ABC_TRANSPORTER_1"/>
    <property type="match status" value="1"/>
</dbReference>
<dbReference type="InterPro" id="IPR011527">
    <property type="entry name" value="ABC1_TM_dom"/>
</dbReference>
<dbReference type="InterPro" id="IPR003439">
    <property type="entry name" value="ABC_transporter-like_ATP-bd"/>
</dbReference>
<keyword evidence="6 7" id="KW-0472">Membrane</keyword>
<organism evidence="10 11">
    <name type="scientific">Enemella dayhoffiae</name>
    <dbReference type="NCBI Taxonomy" id="2016507"/>
    <lineage>
        <taxon>Bacteria</taxon>
        <taxon>Bacillati</taxon>
        <taxon>Actinomycetota</taxon>
        <taxon>Actinomycetes</taxon>
        <taxon>Propionibacteriales</taxon>
        <taxon>Propionibacteriaceae</taxon>
        <taxon>Enemella</taxon>
    </lineage>
</organism>
<dbReference type="AlphaFoldDB" id="A0A255HBQ2"/>
<dbReference type="InterPro" id="IPR027417">
    <property type="entry name" value="P-loop_NTPase"/>
</dbReference>
<evidence type="ECO:0000256" key="5">
    <source>
        <dbReference type="ARBA" id="ARBA00022989"/>
    </source>
</evidence>